<keyword evidence="1" id="KW-0812">Transmembrane</keyword>
<proteinExistence type="predicted"/>
<keyword evidence="1" id="KW-1133">Transmembrane helix</keyword>
<gene>
    <name evidence="2" type="ORF">ACFQSB_15035</name>
</gene>
<evidence type="ECO:0000256" key="1">
    <source>
        <dbReference type="SAM" id="Phobius"/>
    </source>
</evidence>
<feature type="transmembrane region" description="Helical" evidence="1">
    <location>
        <begin position="42"/>
        <end position="65"/>
    </location>
</feature>
<reference evidence="3" key="1">
    <citation type="journal article" date="2019" name="Int. J. Syst. Evol. Microbiol.">
        <title>The Global Catalogue of Microorganisms (GCM) 10K type strain sequencing project: providing services to taxonomists for standard genome sequencing and annotation.</title>
        <authorList>
            <consortium name="The Broad Institute Genomics Platform"/>
            <consortium name="The Broad Institute Genome Sequencing Center for Infectious Disease"/>
            <person name="Wu L."/>
            <person name="Ma J."/>
        </authorList>
    </citation>
    <scope>NUCLEOTIDE SEQUENCE [LARGE SCALE GENOMIC DNA]</scope>
    <source>
        <strain evidence="3">CECT 7649</strain>
    </source>
</reference>
<protein>
    <recommendedName>
        <fullName evidence="4">DUF2178 domain-containing protein</fullName>
    </recommendedName>
</protein>
<accession>A0ABW2P3Y0</accession>
<keyword evidence="3" id="KW-1185">Reference proteome</keyword>
<feature type="transmembrane region" description="Helical" evidence="1">
    <location>
        <begin position="111"/>
        <end position="130"/>
    </location>
</feature>
<organism evidence="2 3">
    <name type="scientific">Sphaerisporangium rhizosphaerae</name>
    <dbReference type="NCBI Taxonomy" id="2269375"/>
    <lineage>
        <taxon>Bacteria</taxon>
        <taxon>Bacillati</taxon>
        <taxon>Actinomycetota</taxon>
        <taxon>Actinomycetes</taxon>
        <taxon>Streptosporangiales</taxon>
        <taxon>Streptosporangiaceae</taxon>
        <taxon>Sphaerisporangium</taxon>
    </lineage>
</organism>
<keyword evidence="1" id="KW-0472">Membrane</keyword>
<comment type="caution">
    <text evidence="2">The sequence shown here is derived from an EMBL/GenBank/DDBJ whole genome shotgun (WGS) entry which is preliminary data.</text>
</comment>
<feature type="transmembrane region" description="Helical" evidence="1">
    <location>
        <begin position="86"/>
        <end position="105"/>
    </location>
</feature>
<sequence>MTLEEKRAWIRLFAAVISYAVYLVVVLGRVDGRALPDVPYATVLLWTVGAGIAGAIVAEIVLGALRPGASRAKDVRDREIGHRGDHIGQSFVVIGGVAAMLMAMAGWHQFWIANVIYLCFVLSAVLGNIAKIGLYRGGFPQW</sequence>
<feature type="transmembrane region" description="Helical" evidence="1">
    <location>
        <begin position="12"/>
        <end position="30"/>
    </location>
</feature>
<evidence type="ECO:0008006" key="4">
    <source>
        <dbReference type="Google" id="ProtNLM"/>
    </source>
</evidence>
<dbReference type="RefSeq" id="WP_380827029.1">
    <property type="nucleotide sequence ID" value="NZ_JBHTCG010000008.1"/>
</dbReference>
<dbReference type="EMBL" id="JBHTCG010000008">
    <property type="protein sequence ID" value="MFC7383534.1"/>
    <property type="molecule type" value="Genomic_DNA"/>
</dbReference>
<evidence type="ECO:0000313" key="2">
    <source>
        <dbReference type="EMBL" id="MFC7383534.1"/>
    </source>
</evidence>
<evidence type="ECO:0000313" key="3">
    <source>
        <dbReference type="Proteomes" id="UP001596496"/>
    </source>
</evidence>
<name>A0ABW2P3Y0_9ACTN</name>
<dbReference type="Proteomes" id="UP001596496">
    <property type="component" value="Unassembled WGS sequence"/>
</dbReference>